<dbReference type="GO" id="GO:0006631">
    <property type="term" value="P:fatty acid metabolic process"/>
    <property type="evidence" value="ECO:0007669"/>
    <property type="project" value="TreeGrafter"/>
</dbReference>
<accession>A0A291GCJ3</accession>
<evidence type="ECO:0000313" key="4">
    <source>
        <dbReference type="EMBL" id="ATG47774.1"/>
    </source>
</evidence>
<dbReference type="EMBL" id="CP022196">
    <property type="protein sequence ID" value="ATG47774.1"/>
    <property type="molecule type" value="Genomic_DNA"/>
</dbReference>
<gene>
    <name evidence="4" type="ORF">CEW89_09480</name>
</gene>
<dbReference type="OrthoDB" id="9803968at2"/>
<keyword evidence="5" id="KW-1185">Reference proteome</keyword>
<dbReference type="SUPFAM" id="SSF56801">
    <property type="entry name" value="Acetyl-CoA synthetase-like"/>
    <property type="match status" value="1"/>
</dbReference>
<dbReference type="KEGG" id="ceh:CEW89_09480"/>
<dbReference type="PANTHER" id="PTHR43201:SF5">
    <property type="entry name" value="MEDIUM-CHAIN ACYL-COA LIGASE ACSF2, MITOCHONDRIAL"/>
    <property type="match status" value="1"/>
</dbReference>
<dbReference type="InterPro" id="IPR000873">
    <property type="entry name" value="AMP-dep_synth/lig_dom"/>
</dbReference>
<dbReference type="InterPro" id="IPR042099">
    <property type="entry name" value="ANL_N_sf"/>
</dbReference>
<evidence type="ECO:0000313" key="5">
    <source>
        <dbReference type="Proteomes" id="UP000217935"/>
    </source>
</evidence>
<comment type="similarity">
    <text evidence="1">Belongs to the ATP-dependent AMP-binding enzyme family.</text>
</comment>
<keyword evidence="2" id="KW-0436">Ligase</keyword>
<name>A0A291GCJ3_9RHOB</name>
<evidence type="ECO:0000259" key="3">
    <source>
        <dbReference type="Pfam" id="PF00501"/>
    </source>
</evidence>
<dbReference type="InterPro" id="IPR020845">
    <property type="entry name" value="AMP-binding_CS"/>
</dbReference>
<dbReference type="PROSITE" id="PS00455">
    <property type="entry name" value="AMP_BINDING"/>
    <property type="match status" value="1"/>
</dbReference>
<dbReference type="Pfam" id="PF00501">
    <property type="entry name" value="AMP-binding"/>
    <property type="match status" value="1"/>
</dbReference>
<dbReference type="PANTHER" id="PTHR43201">
    <property type="entry name" value="ACYL-COA SYNTHETASE"/>
    <property type="match status" value="1"/>
</dbReference>
<sequence>MTSILGDFAAAVARLPDRVAIVDGAGKETTFKQLKDRADGFARAWQARGIGQGDRVLLAMKLDADLYASLAALWSLGATVVLPEPAMGLAGLRHAARVTNVSAFCSSGLYGLLKFALPELWSLRHLRPQVRDGSPLDLPAPKDADIALISFTSGTSGAPKAIPRSHGFLSAQHHAIAPLLHSKAPERDLVAFPVFVLINIASGQTSVLPNWKMSRLADLGAGQLEQWIIRQDVSRALLPPSLCEKLAKVTPTAPIHTVFTGGGPVFPDLISQLKSAKPDLRIVCVYGSTEAEPIAHLNADEVTSDDYASMKSDKGLLVGYPVDDLQVRIVESEIQVAGAHVNSGYLDPNHDAENKIHDGAVVWHRTGDAGYFDDQGRLWLLGRVGSEVYVDGEPVFPFSVEVAARGWDGVKRCALSAKGDKPCLVIEGDKRHLVEWRQKAAELSILSVKIVSKIPMDKRHASKVDRKALKKI</sequence>
<protein>
    <recommendedName>
        <fullName evidence="3">AMP-dependent synthetase/ligase domain-containing protein</fullName>
    </recommendedName>
</protein>
<proteinExistence type="inferred from homology"/>
<dbReference type="Proteomes" id="UP000217935">
    <property type="component" value="Chromosome"/>
</dbReference>
<organism evidence="4 5">
    <name type="scientific">Celeribacter ethanolicus</name>
    <dbReference type="NCBI Taxonomy" id="1758178"/>
    <lineage>
        <taxon>Bacteria</taxon>
        <taxon>Pseudomonadati</taxon>
        <taxon>Pseudomonadota</taxon>
        <taxon>Alphaproteobacteria</taxon>
        <taxon>Rhodobacterales</taxon>
        <taxon>Roseobacteraceae</taxon>
        <taxon>Celeribacter</taxon>
    </lineage>
</organism>
<dbReference type="AlphaFoldDB" id="A0A291GCJ3"/>
<evidence type="ECO:0000256" key="2">
    <source>
        <dbReference type="ARBA" id="ARBA00022598"/>
    </source>
</evidence>
<reference evidence="4 5" key="1">
    <citation type="submission" date="2017-06" db="EMBL/GenBank/DDBJ databases">
        <title>Celeribacter sp. TSPH2 complete genome sequence.</title>
        <authorList>
            <person name="Woo J.-H."/>
            <person name="Kim H.-S."/>
        </authorList>
    </citation>
    <scope>NUCLEOTIDE SEQUENCE [LARGE SCALE GENOMIC DNA]</scope>
    <source>
        <strain evidence="4 5">TSPH2</strain>
    </source>
</reference>
<evidence type="ECO:0000256" key="1">
    <source>
        <dbReference type="ARBA" id="ARBA00006432"/>
    </source>
</evidence>
<dbReference type="Gene3D" id="3.40.50.12780">
    <property type="entry name" value="N-terminal domain of ligase-like"/>
    <property type="match status" value="1"/>
</dbReference>
<dbReference type="RefSeq" id="WP_096805730.1">
    <property type="nucleotide sequence ID" value="NZ_CP022196.1"/>
</dbReference>
<feature type="domain" description="AMP-dependent synthetase/ligase" evidence="3">
    <location>
        <begin position="8"/>
        <end position="333"/>
    </location>
</feature>
<dbReference type="GO" id="GO:0031956">
    <property type="term" value="F:medium-chain fatty acid-CoA ligase activity"/>
    <property type="evidence" value="ECO:0007669"/>
    <property type="project" value="TreeGrafter"/>
</dbReference>